<feature type="transmembrane region" description="Helical" evidence="6">
    <location>
        <begin position="122"/>
        <end position="141"/>
    </location>
</feature>
<keyword evidence="3 6" id="KW-0812">Transmembrane</keyword>
<evidence type="ECO:0000313" key="7">
    <source>
        <dbReference type="EMBL" id="XBG61470.1"/>
    </source>
</evidence>
<dbReference type="InterPro" id="IPR050833">
    <property type="entry name" value="Poly_Biosynth_Transport"/>
</dbReference>
<organism evidence="7">
    <name type="scientific">Pontimicrobium sp. SW4</name>
    <dbReference type="NCBI Taxonomy" id="3153519"/>
    <lineage>
        <taxon>Bacteria</taxon>
        <taxon>Pseudomonadati</taxon>
        <taxon>Bacteroidota</taxon>
        <taxon>Flavobacteriia</taxon>
        <taxon>Flavobacteriales</taxon>
        <taxon>Flavobacteriaceae</taxon>
        <taxon>Pontimicrobium</taxon>
    </lineage>
</organism>
<comment type="subcellular location">
    <subcellularLocation>
        <location evidence="1">Cell membrane</location>
        <topology evidence="1">Multi-pass membrane protein</topology>
    </subcellularLocation>
</comment>
<gene>
    <name evidence="7" type="ORF">ABGB03_00855</name>
</gene>
<dbReference type="Pfam" id="PF13440">
    <property type="entry name" value="Polysacc_synt_3"/>
    <property type="match status" value="1"/>
</dbReference>
<reference evidence="7" key="1">
    <citation type="submission" date="2024-05" db="EMBL/GenBank/DDBJ databases">
        <title>Pontimicrobium maritimus sp. nov., isolated form sea water.</title>
        <authorList>
            <person name="Muhammad N."/>
            <person name="Vuong T.Q."/>
            <person name="Han H.L."/>
            <person name="Kim S.-G."/>
        </authorList>
    </citation>
    <scope>NUCLEOTIDE SEQUENCE</scope>
    <source>
        <strain evidence="7">SW4</strain>
    </source>
</reference>
<dbReference type="PANTHER" id="PTHR30250:SF28">
    <property type="entry name" value="POLYSACCHARIDE BIOSYNTHESIS PROTEIN"/>
    <property type="match status" value="1"/>
</dbReference>
<dbReference type="PANTHER" id="PTHR30250">
    <property type="entry name" value="PST FAMILY PREDICTED COLANIC ACID TRANSPORTER"/>
    <property type="match status" value="1"/>
</dbReference>
<feature type="transmembrane region" description="Helical" evidence="6">
    <location>
        <begin position="91"/>
        <end position="110"/>
    </location>
</feature>
<protein>
    <submittedName>
        <fullName evidence="7">Oligosaccharide flippase family protein</fullName>
    </submittedName>
</protein>
<proteinExistence type="predicted"/>
<feature type="transmembrane region" description="Helical" evidence="6">
    <location>
        <begin position="179"/>
        <end position="196"/>
    </location>
</feature>
<name>A0AAU7BU09_9FLAO</name>
<feature type="transmembrane region" description="Helical" evidence="6">
    <location>
        <begin position="360"/>
        <end position="381"/>
    </location>
</feature>
<evidence type="ECO:0000256" key="3">
    <source>
        <dbReference type="ARBA" id="ARBA00022692"/>
    </source>
</evidence>
<dbReference type="EMBL" id="CP157199">
    <property type="protein sequence ID" value="XBG61470.1"/>
    <property type="molecule type" value="Genomic_DNA"/>
</dbReference>
<evidence type="ECO:0000256" key="5">
    <source>
        <dbReference type="ARBA" id="ARBA00023136"/>
    </source>
</evidence>
<feature type="transmembrane region" description="Helical" evidence="6">
    <location>
        <begin position="48"/>
        <end position="70"/>
    </location>
</feature>
<dbReference type="AlphaFoldDB" id="A0AAU7BU09"/>
<keyword evidence="4 6" id="KW-1133">Transmembrane helix</keyword>
<dbReference type="RefSeq" id="WP_347924032.1">
    <property type="nucleotide sequence ID" value="NZ_CP157199.1"/>
</dbReference>
<evidence type="ECO:0000256" key="6">
    <source>
        <dbReference type="SAM" id="Phobius"/>
    </source>
</evidence>
<feature type="transmembrane region" description="Helical" evidence="6">
    <location>
        <begin position="387"/>
        <end position="408"/>
    </location>
</feature>
<evidence type="ECO:0000256" key="1">
    <source>
        <dbReference type="ARBA" id="ARBA00004651"/>
    </source>
</evidence>
<keyword evidence="2" id="KW-1003">Cell membrane</keyword>
<sequence>MTTQSKTLRVKVSQEQLFMLSVLVVNGGNYFYNLILGRILGPEKFADAAVLITLLLILSFLAMTFQLVTAKFSAVFDEETFQRFISKTYKKAILTGIGFGVLTIVFANQLQQILNTSSSNMFVVFGIGVPLYFLMSINRGVFQGKKEFKLLSITYQAEMLSRLVITLILLFLLNIQSSIVVALGILFSFGFGLLPFKFTYLQFKTTGIIEVAQSKVIRNFFIITAFYELTQIIINNSDIILVKHYFESYDAGLYASLALIGRIVYFIAWMFVMLLLPTVIQLQKEGKETAPILFKYVTYIATIASSIVVVCALFPEATIKLLFGKNYLAMAPLLWKYSFATGLFAISNIFAYYYLSLEKYIPVIISGVFGILQVGLVILFHESLEQVVHIQIAAMVLLLIIQVGFFVLDTRKSKKHFYENS</sequence>
<evidence type="ECO:0000256" key="4">
    <source>
        <dbReference type="ARBA" id="ARBA00022989"/>
    </source>
</evidence>
<feature type="transmembrane region" description="Helical" evidence="6">
    <location>
        <begin position="335"/>
        <end position="355"/>
    </location>
</feature>
<feature type="transmembrane region" description="Helical" evidence="6">
    <location>
        <begin position="296"/>
        <end position="315"/>
    </location>
</feature>
<accession>A0AAU7BU09</accession>
<dbReference type="GO" id="GO:0005886">
    <property type="term" value="C:plasma membrane"/>
    <property type="evidence" value="ECO:0007669"/>
    <property type="project" value="UniProtKB-SubCell"/>
</dbReference>
<feature type="transmembrane region" description="Helical" evidence="6">
    <location>
        <begin position="17"/>
        <end position="36"/>
    </location>
</feature>
<evidence type="ECO:0000256" key="2">
    <source>
        <dbReference type="ARBA" id="ARBA00022475"/>
    </source>
</evidence>
<keyword evidence="5 6" id="KW-0472">Membrane</keyword>
<feature type="transmembrane region" description="Helical" evidence="6">
    <location>
        <begin position="254"/>
        <end position="276"/>
    </location>
</feature>